<evidence type="ECO:0000256" key="1">
    <source>
        <dbReference type="ARBA" id="ARBA00022723"/>
    </source>
</evidence>
<dbReference type="RefSeq" id="XP_013270359.1">
    <property type="nucleotide sequence ID" value="XM_013414905.1"/>
</dbReference>
<evidence type="ECO:0000256" key="6">
    <source>
        <dbReference type="ARBA" id="ARBA00023242"/>
    </source>
</evidence>
<dbReference type="SMART" id="SM00066">
    <property type="entry name" value="GAL4"/>
    <property type="match status" value="1"/>
</dbReference>
<dbReference type="GeneID" id="25294846"/>
<keyword evidence="2" id="KW-0862">Zinc</keyword>
<dbReference type="AlphaFoldDB" id="A0A0D2GYC7"/>
<keyword evidence="5" id="KW-0804">Transcription</keyword>
<dbReference type="HOGENOM" id="CLU_011409_6_0_1"/>
<dbReference type="Proteomes" id="UP000053617">
    <property type="component" value="Unassembled WGS sequence"/>
</dbReference>
<evidence type="ECO:0000256" key="5">
    <source>
        <dbReference type="ARBA" id="ARBA00023163"/>
    </source>
</evidence>
<dbReference type="EMBL" id="KN847479">
    <property type="protein sequence ID" value="KIX03223.1"/>
    <property type="molecule type" value="Genomic_DNA"/>
</dbReference>
<dbReference type="PANTHER" id="PTHR36206">
    <property type="entry name" value="ASPERCRYPTIN BIOSYNTHESIS CLUSTER-SPECIFIC TRANSCRIPTION REGULATOR ATNN-RELATED"/>
    <property type="match status" value="1"/>
</dbReference>
<proteinExistence type="predicted"/>
<evidence type="ECO:0000313" key="9">
    <source>
        <dbReference type="EMBL" id="KIX03223.1"/>
    </source>
</evidence>
<dbReference type="InterPro" id="IPR001138">
    <property type="entry name" value="Zn2Cys6_DnaBD"/>
</dbReference>
<dbReference type="OrthoDB" id="2593732at2759"/>
<evidence type="ECO:0000256" key="4">
    <source>
        <dbReference type="ARBA" id="ARBA00023125"/>
    </source>
</evidence>
<dbReference type="PROSITE" id="PS50048">
    <property type="entry name" value="ZN2_CY6_FUNGAL_2"/>
    <property type="match status" value="1"/>
</dbReference>
<dbReference type="CDD" id="cd00067">
    <property type="entry name" value="GAL4"/>
    <property type="match status" value="1"/>
</dbReference>
<evidence type="ECO:0000313" key="10">
    <source>
        <dbReference type="Proteomes" id="UP000053617"/>
    </source>
</evidence>
<evidence type="ECO:0000256" key="7">
    <source>
        <dbReference type="SAM" id="MobiDB-lite"/>
    </source>
</evidence>
<keyword evidence="6" id="KW-0539">Nucleus</keyword>
<dbReference type="InterPro" id="IPR052360">
    <property type="entry name" value="Transcr_Regulatory_Proteins"/>
</dbReference>
<dbReference type="VEuPathDB" id="FungiDB:Z518_06775"/>
<evidence type="ECO:0000256" key="2">
    <source>
        <dbReference type="ARBA" id="ARBA00022833"/>
    </source>
</evidence>
<dbReference type="GO" id="GO:0003677">
    <property type="term" value="F:DNA binding"/>
    <property type="evidence" value="ECO:0007669"/>
    <property type="project" value="UniProtKB-KW"/>
</dbReference>
<protein>
    <recommendedName>
        <fullName evidence="8">Zn(2)-C6 fungal-type domain-containing protein</fullName>
    </recommendedName>
</protein>
<evidence type="ECO:0000259" key="8">
    <source>
        <dbReference type="PROSITE" id="PS50048"/>
    </source>
</evidence>
<dbReference type="InterPro" id="IPR036864">
    <property type="entry name" value="Zn2-C6_fun-type_DNA-bd_sf"/>
</dbReference>
<organism evidence="9 10">
    <name type="scientific">Rhinocladiella mackenziei CBS 650.93</name>
    <dbReference type="NCBI Taxonomy" id="1442369"/>
    <lineage>
        <taxon>Eukaryota</taxon>
        <taxon>Fungi</taxon>
        <taxon>Dikarya</taxon>
        <taxon>Ascomycota</taxon>
        <taxon>Pezizomycotina</taxon>
        <taxon>Eurotiomycetes</taxon>
        <taxon>Chaetothyriomycetidae</taxon>
        <taxon>Chaetothyriales</taxon>
        <taxon>Herpotrichiellaceae</taxon>
        <taxon>Rhinocladiella</taxon>
    </lineage>
</organism>
<sequence length="557" mass="62617">MIRIGTEKVRTGCITCKRRRVKCDEGRPRCHRCTKAGRLCEGYANSPRSGSEPVKFVVYSPHNQIPTEHPDLDWFERRALEFFQDRTALELAGAFQTDFWLVNILPLALQENSVKHALIALTSMHEHYSGLDHYSPTRGVDFALSHYGKAMREIVRINQSQLGKSFDYTLVTCSLFSAFESLQGNYHAACNHAISGIKILAEEQRNLVSTGPVRVPRDVLTRFFVQMARQIMELGDPNFQGQRPRLQQKTTPIPDHFISYEDALVHFETLLSDVFEFADQFDNLISAGPVPDDILQPLMADFSTIKANFGKWRAVFDSTLSPNSDLTETSTPESTTSSLEAGGGGPASSSSRPRSPAFLILKIYHALMEAFLMRVEQNDEAVLDRYVSDFWTAINAAEEFIQQTSSFVSPVPSPSYTPPPILQRTDLSSATPADPPPRVIRPTFSLSLGIVPTLFLIATRTTDLAVREKALGLLKSCNRREGFWDAKLAARLAERIFELKDLGNFKYCDSLGNVEFKLLDINFLPGRKCIFRYKFAKMGAAGTELNREYCESLEWEA</sequence>
<keyword evidence="4" id="KW-0238">DNA-binding</keyword>
<evidence type="ECO:0000256" key="3">
    <source>
        <dbReference type="ARBA" id="ARBA00023015"/>
    </source>
</evidence>
<gene>
    <name evidence="9" type="ORF">Z518_06775</name>
</gene>
<keyword evidence="3" id="KW-0805">Transcription regulation</keyword>
<name>A0A0D2GYC7_9EURO</name>
<feature type="compositionally biased region" description="Low complexity" evidence="7">
    <location>
        <begin position="324"/>
        <end position="340"/>
    </location>
</feature>
<keyword evidence="1" id="KW-0479">Metal-binding</keyword>
<dbReference type="PANTHER" id="PTHR36206:SF12">
    <property type="entry name" value="ASPERCRYPTIN BIOSYNTHESIS CLUSTER-SPECIFIC TRANSCRIPTION REGULATOR ATNN-RELATED"/>
    <property type="match status" value="1"/>
</dbReference>
<accession>A0A0D2GYC7</accession>
<keyword evidence="10" id="KW-1185">Reference proteome</keyword>
<dbReference type="SUPFAM" id="SSF57701">
    <property type="entry name" value="Zn2/Cys6 DNA-binding domain"/>
    <property type="match status" value="1"/>
</dbReference>
<dbReference type="GO" id="GO:0008270">
    <property type="term" value="F:zinc ion binding"/>
    <property type="evidence" value="ECO:0007669"/>
    <property type="project" value="InterPro"/>
</dbReference>
<reference evidence="9 10" key="1">
    <citation type="submission" date="2015-01" db="EMBL/GenBank/DDBJ databases">
        <title>The Genome Sequence of Rhinocladiella mackenzie CBS 650.93.</title>
        <authorList>
            <consortium name="The Broad Institute Genomics Platform"/>
            <person name="Cuomo C."/>
            <person name="de Hoog S."/>
            <person name="Gorbushina A."/>
            <person name="Stielow B."/>
            <person name="Teixiera M."/>
            <person name="Abouelleil A."/>
            <person name="Chapman S.B."/>
            <person name="Priest M."/>
            <person name="Young S.K."/>
            <person name="Wortman J."/>
            <person name="Nusbaum C."/>
            <person name="Birren B."/>
        </authorList>
    </citation>
    <scope>NUCLEOTIDE SEQUENCE [LARGE SCALE GENOMIC DNA]</scope>
    <source>
        <strain evidence="9 10">CBS 650.93</strain>
    </source>
</reference>
<dbReference type="PROSITE" id="PS00463">
    <property type="entry name" value="ZN2_CY6_FUNGAL_1"/>
    <property type="match status" value="1"/>
</dbReference>
<feature type="region of interest" description="Disordered" evidence="7">
    <location>
        <begin position="323"/>
        <end position="353"/>
    </location>
</feature>
<dbReference type="Pfam" id="PF00172">
    <property type="entry name" value="Zn_clus"/>
    <property type="match status" value="1"/>
</dbReference>
<dbReference type="GO" id="GO:0000981">
    <property type="term" value="F:DNA-binding transcription factor activity, RNA polymerase II-specific"/>
    <property type="evidence" value="ECO:0007669"/>
    <property type="project" value="InterPro"/>
</dbReference>
<feature type="domain" description="Zn(2)-C6 fungal-type" evidence="8">
    <location>
        <begin position="12"/>
        <end position="40"/>
    </location>
</feature>
<dbReference type="Gene3D" id="4.10.240.10">
    <property type="entry name" value="Zn(2)-C6 fungal-type DNA-binding domain"/>
    <property type="match status" value="1"/>
</dbReference>